<dbReference type="Pfam" id="PF05226">
    <property type="entry name" value="CHASE2"/>
    <property type="match status" value="1"/>
</dbReference>
<keyword evidence="3" id="KW-0472">Membrane</keyword>
<organism evidence="5 6">
    <name type="scientific">Symplocastrum torsivum CPER-KK1</name>
    <dbReference type="NCBI Taxonomy" id="450513"/>
    <lineage>
        <taxon>Bacteria</taxon>
        <taxon>Bacillati</taxon>
        <taxon>Cyanobacteriota</taxon>
        <taxon>Cyanophyceae</taxon>
        <taxon>Oscillatoriophycideae</taxon>
        <taxon>Oscillatoriales</taxon>
        <taxon>Microcoleaceae</taxon>
        <taxon>Symplocastrum</taxon>
    </lineage>
</organism>
<dbReference type="InterPro" id="IPR029787">
    <property type="entry name" value="Nucleotide_cyclase"/>
</dbReference>
<dbReference type="Pfam" id="PF00211">
    <property type="entry name" value="Guanylate_cyc"/>
    <property type="match status" value="1"/>
</dbReference>
<feature type="transmembrane region" description="Helical" evidence="3">
    <location>
        <begin position="418"/>
        <end position="435"/>
    </location>
</feature>
<dbReference type="PROSITE" id="PS50125">
    <property type="entry name" value="GUANYLATE_CYCLASE_2"/>
    <property type="match status" value="1"/>
</dbReference>
<name>A0A951PNE4_9CYAN</name>
<gene>
    <name evidence="5" type="ORF">KME25_16635</name>
</gene>
<dbReference type="GO" id="GO:0009190">
    <property type="term" value="P:cyclic nucleotide biosynthetic process"/>
    <property type="evidence" value="ECO:0007669"/>
    <property type="project" value="InterPro"/>
</dbReference>
<dbReference type="Proteomes" id="UP000753908">
    <property type="component" value="Unassembled WGS sequence"/>
</dbReference>
<dbReference type="CDD" id="cd07302">
    <property type="entry name" value="CHD"/>
    <property type="match status" value="1"/>
</dbReference>
<comment type="similarity">
    <text evidence="1">Belongs to the adenylyl cyclase class-3 family.</text>
</comment>
<evidence type="ECO:0000256" key="1">
    <source>
        <dbReference type="ARBA" id="ARBA00005381"/>
    </source>
</evidence>
<keyword evidence="3" id="KW-1133">Transmembrane helix</keyword>
<evidence type="ECO:0000256" key="2">
    <source>
        <dbReference type="SAM" id="MobiDB-lite"/>
    </source>
</evidence>
<dbReference type="Gene3D" id="3.30.70.1230">
    <property type="entry name" value="Nucleotide cyclase"/>
    <property type="match status" value="1"/>
</dbReference>
<accession>A0A951PNE4</accession>
<feature type="region of interest" description="Disordered" evidence="2">
    <location>
        <begin position="1"/>
        <end position="26"/>
    </location>
</feature>
<dbReference type="InterPro" id="IPR050697">
    <property type="entry name" value="Adenylyl/Guanylyl_Cyclase_3/4"/>
</dbReference>
<evidence type="ECO:0000313" key="5">
    <source>
        <dbReference type="EMBL" id="MBW4546054.1"/>
    </source>
</evidence>
<dbReference type="EMBL" id="JAHHIF010000020">
    <property type="protein sequence ID" value="MBW4546054.1"/>
    <property type="molecule type" value="Genomic_DNA"/>
</dbReference>
<dbReference type="GO" id="GO:0004016">
    <property type="term" value="F:adenylate cyclase activity"/>
    <property type="evidence" value="ECO:0007669"/>
    <property type="project" value="UniProtKB-ARBA"/>
</dbReference>
<feature type="transmembrane region" description="Helical" evidence="3">
    <location>
        <begin position="384"/>
        <end position="412"/>
    </location>
</feature>
<dbReference type="PANTHER" id="PTHR43081">
    <property type="entry name" value="ADENYLATE CYCLASE, TERMINAL-DIFFERENTIATION SPECIFIC-RELATED"/>
    <property type="match status" value="1"/>
</dbReference>
<dbReference type="SMART" id="SM00044">
    <property type="entry name" value="CYCc"/>
    <property type="match status" value="1"/>
</dbReference>
<dbReference type="PANTHER" id="PTHR43081:SF1">
    <property type="entry name" value="ADENYLATE CYCLASE, TERMINAL-DIFFERENTIATION SPECIFIC"/>
    <property type="match status" value="1"/>
</dbReference>
<keyword evidence="3" id="KW-0812">Transmembrane</keyword>
<evidence type="ECO:0000259" key="4">
    <source>
        <dbReference type="PROSITE" id="PS50125"/>
    </source>
</evidence>
<feature type="transmembrane region" description="Helical" evidence="3">
    <location>
        <begin position="355"/>
        <end position="372"/>
    </location>
</feature>
<dbReference type="InterPro" id="IPR007890">
    <property type="entry name" value="CHASE2"/>
</dbReference>
<comment type="caution">
    <text evidence="5">The sequence shown here is derived from an EMBL/GenBank/DDBJ whole genome shotgun (WGS) entry which is preliminary data.</text>
</comment>
<evidence type="ECO:0000256" key="3">
    <source>
        <dbReference type="SAM" id="Phobius"/>
    </source>
</evidence>
<feature type="compositionally biased region" description="Basic and acidic residues" evidence="2">
    <location>
        <begin position="16"/>
        <end position="26"/>
    </location>
</feature>
<dbReference type="InterPro" id="IPR001054">
    <property type="entry name" value="A/G_cyclase"/>
</dbReference>
<dbReference type="AlphaFoldDB" id="A0A951PNE4"/>
<protein>
    <submittedName>
        <fullName evidence="5">Adenylate/guanylate cyclase domain-containing protein</fullName>
    </submittedName>
</protein>
<sequence>MTARHDEAAARSVTKPIDKGNDDQDGTARHLATQIWEWRGVWLIAPTVAGIAIALRLSGSLQHWEWAALDQFFRWRPLEPTDERIVIVGINEADLKQAKQWPIPDAMLAQLLEKIKAQKPTAIGLDIYRDLPVNPGYPALKKVFETTPNLVGIEKINDEDPNSAIAPPPVLAQRGQVAANNLVVDADGELRRGMLFLEKEGQTVDSFGLRLAWFYLEAQKIYSQPTTNDPRVFQWGKAVFRPFIANDGGYINADGGGYQFLLNYRGAAGQFRTVSMSEVLHDQIPQDLLKNRIVLIGSTASSLNDFFYTPYSGDEITTAARTPGVEVQANIISHILSAALEGRPSIKTWSEPMEGLWIFLWSCTGAVVCWTLRDVAGVRKVLSVWTILGLLVVGVGLVGGSYLAFLIGGWWIPVVPPLLALLGSTTAITGYIANVESENRQTVMNLFGRHVTPQIAQAIWQNRQELLKEGRIRGRQMTATVLFSDLRGFSSVAEVIDPETLMSWLNDYMEAMAQVVLNHDGVIDKFMGDAVMAVFGVPIQRLTTDQIASDAIAAVSCALAMAERLDILNHQWQQEGRPKTAMRIGIATGNVVTGSLGSSQRLDYTTLGDTVNIAARLESYDKSLDGGVCRILINEETYQYIKEYFSTKVLGSMILKGREQPTAIYQVLR</sequence>
<dbReference type="GO" id="GO:0035556">
    <property type="term" value="P:intracellular signal transduction"/>
    <property type="evidence" value="ECO:0007669"/>
    <property type="project" value="InterPro"/>
</dbReference>
<reference evidence="5" key="1">
    <citation type="submission" date="2021-05" db="EMBL/GenBank/DDBJ databases">
        <authorList>
            <person name="Pietrasiak N."/>
            <person name="Ward R."/>
            <person name="Stajich J.E."/>
            <person name="Kurbessoian T."/>
        </authorList>
    </citation>
    <scope>NUCLEOTIDE SEQUENCE</scope>
    <source>
        <strain evidence="5">CPER-KK1</strain>
    </source>
</reference>
<reference evidence="5" key="2">
    <citation type="journal article" date="2022" name="Microbiol. Resour. Announc.">
        <title>Metagenome Sequencing to Explore Phylogenomics of Terrestrial Cyanobacteria.</title>
        <authorList>
            <person name="Ward R.D."/>
            <person name="Stajich J.E."/>
            <person name="Johansen J.R."/>
            <person name="Huntemann M."/>
            <person name="Clum A."/>
            <person name="Foster B."/>
            <person name="Foster B."/>
            <person name="Roux S."/>
            <person name="Palaniappan K."/>
            <person name="Varghese N."/>
            <person name="Mukherjee S."/>
            <person name="Reddy T.B.K."/>
            <person name="Daum C."/>
            <person name="Copeland A."/>
            <person name="Chen I.A."/>
            <person name="Ivanova N.N."/>
            <person name="Kyrpides N.C."/>
            <person name="Shapiro N."/>
            <person name="Eloe-Fadrosh E.A."/>
            <person name="Pietrasiak N."/>
        </authorList>
    </citation>
    <scope>NUCLEOTIDE SEQUENCE</scope>
    <source>
        <strain evidence="5">CPER-KK1</strain>
    </source>
</reference>
<evidence type="ECO:0000313" key="6">
    <source>
        <dbReference type="Proteomes" id="UP000753908"/>
    </source>
</evidence>
<dbReference type="SMART" id="SM01080">
    <property type="entry name" value="CHASE2"/>
    <property type="match status" value="1"/>
</dbReference>
<proteinExistence type="inferred from homology"/>
<feature type="domain" description="Guanylate cyclase" evidence="4">
    <location>
        <begin position="480"/>
        <end position="618"/>
    </location>
</feature>
<dbReference type="SUPFAM" id="SSF55073">
    <property type="entry name" value="Nucleotide cyclase"/>
    <property type="match status" value="1"/>
</dbReference>